<protein>
    <recommendedName>
        <fullName evidence="3">PD(D/E)XK endonuclease domain-containing protein</fullName>
    </recommendedName>
</protein>
<proteinExistence type="predicted"/>
<evidence type="ECO:0000313" key="2">
    <source>
        <dbReference type="Proteomes" id="UP000295375"/>
    </source>
</evidence>
<dbReference type="RefSeq" id="WP_133592576.1">
    <property type="nucleotide sequence ID" value="NZ_CP037953.1"/>
</dbReference>
<dbReference type="AlphaFoldDB" id="A0A4R6UJD7"/>
<evidence type="ECO:0000313" key="1">
    <source>
        <dbReference type="EMBL" id="TDQ45539.1"/>
    </source>
</evidence>
<organism evidence="1 2">
    <name type="scientific">Permianibacter aggregans</name>
    <dbReference type="NCBI Taxonomy" id="1510150"/>
    <lineage>
        <taxon>Bacteria</taxon>
        <taxon>Pseudomonadati</taxon>
        <taxon>Pseudomonadota</taxon>
        <taxon>Gammaproteobacteria</taxon>
        <taxon>Pseudomonadales</taxon>
        <taxon>Pseudomonadaceae</taxon>
        <taxon>Permianibacter</taxon>
    </lineage>
</organism>
<keyword evidence="2" id="KW-1185">Reference proteome</keyword>
<dbReference type="EMBL" id="SNYM01000019">
    <property type="protein sequence ID" value="TDQ45539.1"/>
    <property type="molecule type" value="Genomic_DNA"/>
</dbReference>
<evidence type="ECO:0008006" key="3">
    <source>
        <dbReference type="Google" id="ProtNLM"/>
    </source>
</evidence>
<comment type="caution">
    <text evidence="1">The sequence shown here is derived from an EMBL/GenBank/DDBJ whole genome shotgun (WGS) entry which is preliminary data.</text>
</comment>
<sequence length="136" mass="14774">MSDQGYNTNLTAEFFVLSSLHRLGANALITLGNKKGVDISVVRSPGDSISIDVKGLAGKTSWPVDNVKELPNGHFLAFVCYHGEIANPSIPPEIWIIPAPALPEFIYQAPGGRKVVPRSGLIQRGEQYAHAWHLLC</sequence>
<dbReference type="Proteomes" id="UP000295375">
    <property type="component" value="Unassembled WGS sequence"/>
</dbReference>
<dbReference type="OrthoDB" id="7060296at2"/>
<gene>
    <name evidence="1" type="ORF">EV696_1197</name>
</gene>
<reference evidence="1 2" key="1">
    <citation type="submission" date="2019-03" db="EMBL/GenBank/DDBJ databases">
        <title>Genomic Encyclopedia of Type Strains, Phase IV (KMG-IV): sequencing the most valuable type-strain genomes for metagenomic binning, comparative biology and taxonomic classification.</title>
        <authorList>
            <person name="Goeker M."/>
        </authorList>
    </citation>
    <scope>NUCLEOTIDE SEQUENCE [LARGE SCALE GENOMIC DNA]</scope>
    <source>
        <strain evidence="1 2">DSM 103792</strain>
    </source>
</reference>
<accession>A0A4R6UJD7</accession>
<name>A0A4R6UJD7_9GAMM</name>